<accession>A0A9D4YIC7</accession>
<feature type="non-terminal residue" evidence="7">
    <location>
        <position position="1"/>
    </location>
</feature>
<evidence type="ECO:0000256" key="6">
    <source>
        <dbReference type="SAM" id="SignalP"/>
    </source>
</evidence>
<dbReference type="Proteomes" id="UP001058974">
    <property type="component" value="Chromosome 2"/>
</dbReference>
<protein>
    <recommendedName>
        <fullName evidence="9">S-protein homolog</fullName>
    </recommendedName>
</protein>
<dbReference type="Pfam" id="PF05938">
    <property type="entry name" value="Self-incomp_S1"/>
    <property type="match status" value="1"/>
</dbReference>
<evidence type="ECO:0000313" key="8">
    <source>
        <dbReference type="Proteomes" id="UP001058974"/>
    </source>
</evidence>
<reference evidence="7 8" key="1">
    <citation type="journal article" date="2022" name="Nat. Genet.">
        <title>Improved pea reference genome and pan-genome highlight genomic features and evolutionary characteristics.</title>
        <authorList>
            <person name="Yang T."/>
            <person name="Liu R."/>
            <person name="Luo Y."/>
            <person name="Hu S."/>
            <person name="Wang D."/>
            <person name="Wang C."/>
            <person name="Pandey M.K."/>
            <person name="Ge S."/>
            <person name="Xu Q."/>
            <person name="Li N."/>
            <person name="Li G."/>
            <person name="Huang Y."/>
            <person name="Saxena R.K."/>
            <person name="Ji Y."/>
            <person name="Li M."/>
            <person name="Yan X."/>
            <person name="He Y."/>
            <person name="Liu Y."/>
            <person name="Wang X."/>
            <person name="Xiang C."/>
            <person name="Varshney R.K."/>
            <person name="Ding H."/>
            <person name="Gao S."/>
            <person name="Zong X."/>
        </authorList>
    </citation>
    <scope>NUCLEOTIDE SEQUENCE [LARGE SCALE GENOMIC DNA]</scope>
    <source>
        <strain evidence="7 8">cv. Zhongwan 6</strain>
    </source>
</reference>
<gene>
    <name evidence="7" type="ORF">KIW84_023236</name>
</gene>
<evidence type="ECO:0000256" key="3">
    <source>
        <dbReference type="ARBA" id="ARBA00022471"/>
    </source>
</evidence>
<comment type="subcellular location">
    <subcellularLocation>
        <location evidence="1">Secreted</location>
    </subcellularLocation>
</comment>
<organism evidence="7 8">
    <name type="scientific">Pisum sativum</name>
    <name type="common">Garden pea</name>
    <name type="synonym">Lathyrus oleraceus</name>
    <dbReference type="NCBI Taxonomy" id="3888"/>
    <lineage>
        <taxon>Eukaryota</taxon>
        <taxon>Viridiplantae</taxon>
        <taxon>Streptophyta</taxon>
        <taxon>Embryophyta</taxon>
        <taxon>Tracheophyta</taxon>
        <taxon>Spermatophyta</taxon>
        <taxon>Magnoliopsida</taxon>
        <taxon>eudicotyledons</taxon>
        <taxon>Gunneridae</taxon>
        <taxon>Pentapetalae</taxon>
        <taxon>rosids</taxon>
        <taxon>fabids</taxon>
        <taxon>Fabales</taxon>
        <taxon>Fabaceae</taxon>
        <taxon>Papilionoideae</taxon>
        <taxon>50 kb inversion clade</taxon>
        <taxon>NPAAA clade</taxon>
        <taxon>Hologalegina</taxon>
        <taxon>IRL clade</taxon>
        <taxon>Fabeae</taxon>
        <taxon>Lathyrus</taxon>
    </lineage>
</organism>
<keyword evidence="4" id="KW-0964">Secreted</keyword>
<name>A0A9D4YIC7_PEA</name>
<dbReference type="GO" id="GO:0060320">
    <property type="term" value="P:rejection of self pollen"/>
    <property type="evidence" value="ECO:0007669"/>
    <property type="project" value="UniProtKB-KW"/>
</dbReference>
<evidence type="ECO:0000256" key="5">
    <source>
        <dbReference type="ARBA" id="ARBA00022729"/>
    </source>
</evidence>
<proteinExistence type="inferred from homology"/>
<dbReference type="GO" id="GO:0005576">
    <property type="term" value="C:extracellular region"/>
    <property type="evidence" value="ECO:0007669"/>
    <property type="project" value="UniProtKB-SubCell"/>
</dbReference>
<evidence type="ECO:0008006" key="9">
    <source>
        <dbReference type="Google" id="ProtNLM"/>
    </source>
</evidence>
<evidence type="ECO:0000313" key="7">
    <source>
        <dbReference type="EMBL" id="KAI5437041.1"/>
    </source>
</evidence>
<keyword evidence="5 6" id="KW-0732">Signal</keyword>
<comment type="similarity">
    <text evidence="2">Belongs to the plant self-incompatibility (S1) protein family.</text>
</comment>
<sequence length="139" mass="16114">INMSPTLNIVHISLVLLLVVSSEAGLFPRTVHLEVTNRLSNNKQLILHCYERNGEDLREYLLFPGGQFIYAFKPRKYFFTSSKYYCRVKKSGSDLKWFVLWSQGRDGDAGRFIKWTLTDSKACRLGFTISESLCVFYNK</sequence>
<evidence type="ECO:0000256" key="2">
    <source>
        <dbReference type="ARBA" id="ARBA00005581"/>
    </source>
</evidence>
<dbReference type="AlphaFoldDB" id="A0A9D4YIC7"/>
<feature type="chain" id="PRO_5039227905" description="S-protein homolog" evidence="6">
    <location>
        <begin position="25"/>
        <end position="139"/>
    </location>
</feature>
<evidence type="ECO:0000256" key="1">
    <source>
        <dbReference type="ARBA" id="ARBA00004613"/>
    </source>
</evidence>
<feature type="signal peptide" evidence="6">
    <location>
        <begin position="1"/>
        <end position="24"/>
    </location>
</feature>
<keyword evidence="3" id="KW-0713">Self-incompatibility</keyword>
<dbReference type="EMBL" id="JAMSHJ010000002">
    <property type="protein sequence ID" value="KAI5437041.1"/>
    <property type="molecule type" value="Genomic_DNA"/>
</dbReference>
<evidence type="ECO:0000256" key="4">
    <source>
        <dbReference type="ARBA" id="ARBA00022525"/>
    </source>
</evidence>
<dbReference type="Gramene" id="Psat02G0323600-T1">
    <property type="protein sequence ID" value="KAI5437041.1"/>
    <property type="gene ID" value="KIW84_023236"/>
</dbReference>
<comment type="caution">
    <text evidence="7">The sequence shown here is derived from an EMBL/GenBank/DDBJ whole genome shotgun (WGS) entry which is preliminary data.</text>
</comment>
<keyword evidence="8" id="KW-1185">Reference proteome</keyword>
<dbReference type="InterPro" id="IPR010264">
    <property type="entry name" value="Self-incomp_S1"/>
</dbReference>